<feature type="compositionally biased region" description="Basic and acidic residues" evidence="6">
    <location>
        <begin position="374"/>
        <end position="389"/>
    </location>
</feature>
<dbReference type="SUPFAM" id="SSF50978">
    <property type="entry name" value="WD40 repeat-like"/>
    <property type="match status" value="1"/>
</dbReference>
<dbReference type="InterPro" id="IPR001680">
    <property type="entry name" value="WD40_rpt"/>
</dbReference>
<dbReference type="GO" id="GO:0043161">
    <property type="term" value="P:proteasome-mediated ubiquitin-dependent protein catabolic process"/>
    <property type="evidence" value="ECO:0007669"/>
    <property type="project" value="TreeGrafter"/>
</dbReference>
<keyword evidence="3" id="KW-0227">DNA damage</keyword>
<evidence type="ECO:0008006" key="9">
    <source>
        <dbReference type="Google" id="ProtNLM"/>
    </source>
</evidence>
<dbReference type="PRINTS" id="PR00320">
    <property type="entry name" value="GPROTEINBRPT"/>
</dbReference>
<feature type="region of interest" description="Disordered" evidence="6">
    <location>
        <begin position="374"/>
        <end position="412"/>
    </location>
</feature>
<dbReference type="PROSITE" id="PS50294">
    <property type="entry name" value="WD_REPEATS_REGION"/>
    <property type="match status" value="2"/>
</dbReference>
<dbReference type="SMART" id="SM00320">
    <property type="entry name" value="WD40"/>
    <property type="match status" value="5"/>
</dbReference>
<evidence type="ECO:0000256" key="4">
    <source>
        <dbReference type="ARBA" id="ARBA00023204"/>
    </source>
</evidence>
<protein>
    <recommendedName>
        <fullName evidence="9">DNA excision repair protein ERCC-8</fullName>
    </recommendedName>
</protein>
<dbReference type="Pfam" id="PF00400">
    <property type="entry name" value="WD40"/>
    <property type="match status" value="4"/>
</dbReference>
<sequence length="412" mass="46391">MFRSLYRREVGRITADIFEMNETERRVREDFHLSKFKDVEPVPDCLVLSMDVEMSEGRYLLSGSSAGALFIHDMRAQPAVPHTCKLLAVKNSCKPLSCVSWYPVDTGMFFSSSADGVFRIWDANRMKEVERIHVSLGALFQHHSPLSEVHHNLVAVAGSAPEVKIVDTRTGSMCQELRRGHGLSQVTSCQWSPRANCLLVTGGSDGSVTVWDVRSGKSRLGSIKRDSEKNAMKGRVQTLRFSSDGLNLVGYSECDDKIRVWDPLRFIPLETIRVSKAKQHQRFRSSALAIVPSANDELLFYPSGKVINISTMQSPTDDDAKSKTLSRLKMHFSDVTSLCFNPFENELYSAGGDSNVLVWSAYKHIIEDLNEGREERRLREENRGVRRQNDPPVPSIVDDEFDLGEDAWSDDD</sequence>
<dbReference type="GO" id="GO:0000209">
    <property type="term" value="P:protein polyubiquitination"/>
    <property type="evidence" value="ECO:0007669"/>
    <property type="project" value="TreeGrafter"/>
</dbReference>
<feature type="repeat" description="WD" evidence="5">
    <location>
        <begin position="186"/>
        <end position="221"/>
    </location>
</feature>
<feature type="compositionally biased region" description="Acidic residues" evidence="6">
    <location>
        <begin position="397"/>
        <end position="412"/>
    </location>
</feature>
<dbReference type="InterPro" id="IPR042238">
    <property type="entry name" value="Rad28/ERCC8/Ckn1/ATCSA-1"/>
</dbReference>
<evidence type="ECO:0000313" key="8">
    <source>
        <dbReference type="Proteomes" id="UP000678499"/>
    </source>
</evidence>
<keyword evidence="2" id="KW-0677">Repeat</keyword>
<accession>A0A7R9G9E3</accession>
<evidence type="ECO:0000256" key="2">
    <source>
        <dbReference type="ARBA" id="ARBA00022737"/>
    </source>
</evidence>
<dbReference type="InterPro" id="IPR019775">
    <property type="entry name" value="WD40_repeat_CS"/>
</dbReference>
<organism evidence="7">
    <name type="scientific">Notodromas monacha</name>
    <dbReference type="NCBI Taxonomy" id="399045"/>
    <lineage>
        <taxon>Eukaryota</taxon>
        <taxon>Metazoa</taxon>
        <taxon>Ecdysozoa</taxon>
        <taxon>Arthropoda</taxon>
        <taxon>Crustacea</taxon>
        <taxon>Oligostraca</taxon>
        <taxon>Ostracoda</taxon>
        <taxon>Podocopa</taxon>
        <taxon>Podocopida</taxon>
        <taxon>Cypridocopina</taxon>
        <taxon>Cypridoidea</taxon>
        <taxon>Cyprididae</taxon>
        <taxon>Notodromas</taxon>
    </lineage>
</organism>
<feature type="repeat" description="WD" evidence="5">
    <location>
        <begin position="89"/>
        <end position="131"/>
    </location>
</feature>
<keyword evidence="1 5" id="KW-0853">WD repeat</keyword>
<dbReference type="PROSITE" id="PS50082">
    <property type="entry name" value="WD_REPEATS_2"/>
    <property type="match status" value="3"/>
</dbReference>
<evidence type="ECO:0000256" key="1">
    <source>
        <dbReference type="ARBA" id="ARBA00022574"/>
    </source>
</evidence>
<proteinExistence type="predicted"/>
<keyword evidence="8" id="KW-1185">Reference proteome</keyword>
<dbReference type="AlphaFoldDB" id="A0A7R9G9E3"/>
<name>A0A7R9G9E3_9CRUS</name>
<dbReference type="InterPro" id="IPR036322">
    <property type="entry name" value="WD40_repeat_dom_sf"/>
</dbReference>
<evidence type="ECO:0000256" key="5">
    <source>
        <dbReference type="PROSITE-ProRule" id="PRU00221"/>
    </source>
</evidence>
<dbReference type="OrthoDB" id="427795at2759"/>
<dbReference type="GO" id="GO:0006283">
    <property type="term" value="P:transcription-coupled nucleotide-excision repair"/>
    <property type="evidence" value="ECO:0007669"/>
    <property type="project" value="InterPro"/>
</dbReference>
<keyword evidence="4" id="KW-0234">DNA repair</keyword>
<dbReference type="PANTHER" id="PTHR46202:SF1">
    <property type="entry name" value="DNA EXCISION REPAIR PROTEIN ERCC-8"/>
    <property type="match status" value="1"/>
</dbReference>
<dbReference type="GO" id="GO:0031464">
    <property type="term" value="C:Cul4A-RING E3 ubiquitin ligase complex"/>
    <property type="evidence" value="ECO:0007669"/>
    <property type="project" value="TreeGrafter"/>
</dbReference>
<dbReference type="EMBL" id="OA882115">
    <property type="protein sequence ID" value="CAD7272965.1"/>
    <property type="molecule type" value="Genomic_DNA"/>
</dbReference>
<gene>
    <name evidence="7" type="ORF">NMOB1V02_LOCUS875</name>
</gene>
<dbReference type="InterPro" id="IPR015943">
    <property type="entry name" value="WD40/YVTN_repeat-like_dom_sf"/>
</dbReference>
<dbReference type="Gene3D" id="2.130.10.10">
    <property type="entry name" value="YVTN repeat-like/Quinoprotein amine dehydrogenase"/>
    <property type="match status" value="1"/>
</dbReference>
<dbReference type="GO" id="GO:0000109">
    <property type="term" value="C:nucleotide-excision repair complex"/>
    <property type="evidence" value="ECO:0007669"/>
    <property type="project" value="TreeGrafter"/>
</dbReference>
<reference evidence="7" key="1">
    <citation type="submission" date="2020-11" db="EMBL/GenBank/DDBJ databases">
        <authorList>
            <person name="Tran Van P."/>
        </authorList>
    </citation>
    <scope>NUCLEOTIDE SEQUENCE</scope>
</reference>
<dbReference type="Proteomes" id="UP000678499">
    <property type="component" value="Unassembled WGS sequence"/>
</dbReference>
<dbReference type="EMBL" id="CAJPEX010000078">
    <property type="protein sequence ID" value="CAG0913117.1"/>
    <property type="molecule type" value="Genomic_DNA"/>
</dbReference>
<feature type="repeat" description="WD" evidence="5">
    <location>
        <begin position="328"/>
        <end position="360"/>
    </location>
</feature>
<evidence type="ECO:0000313" key="7">
    <source>
        <dbReference type="EMBL" id="CAD7272965.1"/>
    </source>
</evidence>
<dbReference type="PROSITE" id="PS00678">
    <property type="entry name" value="WD_REPEATS_1"/>
    <property type="match status" value="1"/>
</dbReference>
<dbReference type="PANTHER" id="PTHR46202">
    <property type="entry name" value="DNA EXCISION REPAIR PROTEIN ERCC-8"/>
    <property type="match status" value="1"/>
</dbReference>
<evidence type="ECO:0000256" key="3">
    <source>
        <dbReference type="ARBA" id="ARBA00022763"/>
    </source>
</evidence>
<evidence type="ECO:0000256" key="6">
    <source>
        <dbReference type="SAM" id="MobiDB-lite"/>
    </source>
</evidence>
<dbReference type="InterPro" id="IPR020472">
    <property type="entry name" value="WD40_PAC1"/>
</dbReference>